<protein>
    <submittedName>
        <fullName evidence="1">Ubiquinone biosynthesis monooxygenase Coq7</fullName>
    </submittedName>
</protein>
<keyword evidence="2" id="KW-1185">Reference proteome</keyword>
<keyword evidence="1" id="KW-0560">Oxidoreductase</keyword>
<keyword evidence="1" id="KW-0503">Monooxygenase</keyword>
<organism evidence="1 2">
    <name type="scientific">Entomophthora muscae</name>
    <dbReference type="NCBI Taxonomy" id="34485"/>
    <lineage>
        <taxon>Eukaryota</taxon>
        <taxon>Fungi</taxon>
        <taxon>Fungi incertae sedis</taxon>
        <taxon>Zoopagomycota</taxon>
        <taxon>Entomophthoromycotina</taxon>
        <taxon>Entomophthoromycetes</taxon>
        <taxon>Entomophthorales</taxon>
        <taxon>Entomophthoraceae</taxon>
        <taxon>Entomophthora</taxon>
    </lineage>
</organism>
<gene>
    <name evidence="1" type="primary">COQ7_3</name>
    <name evidence="1" type="ORF">DSO57_1031327</name>
</gene>
<dbReference type="EMBL" id="QTSX02004484">
    <property type="protein sequence ID" value="KAJ9064378.1"/>
    <property type="molecule type" value="Genomic_DNA"/>
</dbReference>
<reference evidence="1" key="1">
    <citation type="submission" date="2022-04" db="EMBL/GenBank/DDBJ databases">
        <title>Genome of the entomopathogenic fungus Entomophthora muscae.</title>
        <authorList>
            <person name="Elya C."/>
            <person name="Lovett B.R."/>
            <person name="Lee E."/>
            <person name="Macias A.M."/>
            <person name="Hajek A.E."/>
            <person name="De Bivort B.L."/>
            <person name="Kasson M.T."/>
            <person name="De Fine Licht H.H."/>
            <person name="Stajich J.E."/>
        </authorList>
    </citation>
    <scope>NUCLEOTIDE SEQUENCE</scope>
    <source>
        <strain evidence="1">Berkeley</strain>
    </source>
</reference>
<comment type="caution">
    <text evidence="1">The sequence shown here is derived from an EMBL/GenBank/DDBJ whole genome shotgun (WGS) entry which is preliminary data.</text>
</comment>
<sequence>MGQHLVFKSDKKLEPLIKHMWEQEKVHLEKFDDLVSKYNVRPTALTPIWKLAGLTLGISTALLGKEAAMACTEAVETVIGEHYNDQLRDLAKTNTSEFLELRKTIKAFRDDELEHLETAIEHDSHKAPLYNGLNFVIQAGCKTAIWVAQRI</sequence>
<evidence type="ECO:0000313" key="2">
    <source>
        <dbReference type="Proteomes" id="UP001165960"/>
    </source>
</evidence>
<evidence type="ECO:0000313" key="1">
    <source>
        <dbReference type="EMBL" id="KAJ9064378.1"/>
    </source>
</evidence>
<accession>A0ACC2SQ09</accession>
<name>A0ACC2SQ09_9FUNG</name>
<dbReference type="Proteomes" id="UP001165960">
    <property type="component" value="Unassembled WGS sequence"/>
</dbReference>
<keyword evidence="1" id="KW-0830">Ubiquinone</keyword>
<proteinExistence type="predicted"/>